<dbReference type="SUPFAM" id="SSF46966">
    <property type="entry name" value="Spectrin repeat"/>
    <property type="match status" value="3"/>
</dbReference>
<dbReference type="CDD" id="cd00176">
    <property type="entry name" value="SPEC"/>
    <property type="match status" value="2"/>
</dbReference>
<evidence type="ECO:0000256" key="7">
    <source>
        <dbReference type="ARBA" id="ARBA00023242"/>
    </source>
</evidence>
<keyword evidence="3 9" id="KW-0812">Transmembrane</keyword>
<dbReference type="PANTHER" id="PTHR14514">
    <property type="entry name" value="PKA ANCHORING PROTEIN"/>
    <property type="match status" value="1"/>
</dbReference>
<evidence type="ECO:0000313" key="14">
    <source>
        <dbReference type="Proteomes" id="UP000242638"/>
    </source>
</evidence>
<reference evidence="14" key="1">
    <citation type="submission" date="2013-11" db="EMBL/GenBank/DDBJ databases">
        <title>The genomic landscape of the Guanapo guppy.</title>
        <authorList>
            <person name="Kuenstner A."/>
            <person name="Dreyer C."/>
        </authorList>
    </citation>
    <scope>NUCLEOTIDE SEQUENCE</scope>
    <source>
        <strain evidence="14">Guanapo</strain>
    </source>
</reference>
<dbReference type="InterPro" id="IPR056887">
    <property type="entry name" value="SYNE1/2_dom"/>
</dbReference>
<dbReference type="InterPro" id="IPR018159">
    <property type="entry name" value="Spectrin/alpha-actinin"/>
</dbReference>
<evidence type="ECO:0000256" key="6">
    <source>
        <dbReference type="ARBA" id="ARBA00023136"/>
    </source>
</evidence>
<reference evidence="13" key="2">
    <citation type="submission" date="2025-08" db="UniProtKB">
        <authorList>
            <consortium name="Ensembl"/>
        </authorList>
    </citation>
    <scope>IDENTIFICATION</scope>
    <source>
        <strain evidence="13">Guanapo</strain>
    </source>
</reference>
<evidence type="ECO:0000256" key="4">
    <source>
        <dbReference type="ARBA" id="ARBA00022737"/>
    </source>
</evidence>
<evidence type="ECO:0000256" key="9">
    <source>
        <dbReference type="PROSITE-ProRule" id="PRU00385"/>
    </source>
</evidence>
<dbReference type="SMART" id="SM00150">
    <property type="entry name" value="SPEC"/>
    <property type="match status" value="4"/>
</dbReference>
<comment type="similarity">
    <text evidence="1">Belongs to the nesprin family.</text>
</comment>
<evidence type="ECO:0000256" key="2">
    <source>
        <dbReference type="ARBA" id="ARBA00022553"/>
    </source>
</evidence>
<keyword evidence="5" id="KW-1133">Transmembrane helix</keyword>
<dbReference type="OMA" id="LTNNFAW"/>
<feature type="coiled-coil region" evidence="10">
    <location>
        <begin position="18"/>
        <end position="70"/>
    </location>
</feature>
<dbReference type="InterPro" id="IPR012315">
    <property type="entry name" value="KASH"/>
</dbReference>
<dbReference type="Bgee" id="ENSPREG00000015679">
    <property type="expression patterns" value="Expressed in head and 1 other cell type or tissue"/>
</dbReference>
<evidence type="ECO:0000256" key="5">
    <source>
        <dbReference type="ARBA" id="ARBA00022989"/>
    </source>
</evidence>
<evidence type="ECO:0000313" key="13">
    <source>
        <dbReference type="Ensembl" id="ENSPREP00000023260.1"/>
    </source>
</evidence>
<dbReference type="SMART" id="SM01249">
    <property type="entry name" value="KASH"/>
    <property type="match status" value="1"/>
</dbReference>
<dbReference type="STRING" id="8081.ENSPREP00000023260"/>
<dbReference type="InterPro" id="IPR002017">
    <property type="entry name" value="Spectrin_repeat"/>
</dbReference>
<dbReference type="Ensembl" id="ENSPRET00000023497.1">
    <property type="protein sequence ID" value="ENSPREP00000023260.1"/>
    <property type="gene ID" value="ENSPREG00000015679.1"/>
</dbReference>
<keyword evidence="2" id="KW-0597">Phosphoprotein</keyword>
<dbReference type="Pfam" id="PF00435">
    <property type="entry name" value="Spectrin"/>
    <property type="match status" value="2"/>
</dbReference>
<keyword evidence="7" id="KW-0539">Nucleus</keyword>
<feature type="topological domain" description="Perinuclear space" evidence="9">
    <location>
        <begin position="781"/>
        <end position="810"/>
    </location>
</feature>
<dbReference type="Pfam" id="PF25035">
    <property type="entry name" value="SYNE1"/>
    <property type="match status" value="1"/>
</dbReference>
<sequence>VSFSHRATANLKETLVTLQQLDKNMSNLRSWLSRIEAELSRPITYSVCHENEIQKRLAEHQDLQRDLEQHTEGVASVLSLCDVLLQDEDAAGGSEAESDSLQETSRSLDQRWRTICALALDRRLRIEETWTLWCKFLNDYSRFDDWLKMAERTAANPNSADVLYSAAKEELKKFEGFQRQVHERLTQLEFINNQYRRLARENRTDRASQLQAMVREGNQRWDGLHRRAAAILRRLKYFTSQREDFEGTRESMLLWLTELDLQLTNVEHFSESDVHQKIQQLSSFQKEISLNTERIDGLIVFGEALIQKSSAQDAALIEDELEELHSYCQEVFSRLVRFHQRLSQPPMIREEPDLSDLTVSLESSLELIGRPWLGRSQTSLPATPTHLLGSPLDQSGRETPVSVDSLPLEWDHTGDVGGSSSHEEDEEEGEEQEDEGAYFSALSGIFKIKGLWISSTGARIRPSDPDPEGHAEPTPALTSTPLKQGYVRLTVPSARPQTPVSVETPELVDVCVFSGVIERWELLRAQSRCSQQSGTLDPQQVTFDLDDLTSWLETVIPELERLSQSEPAGGIEDMEARAKELKEMEKAFCHYKAIMLSVNLQAKEAPETQERVARANRDWSRASTGLQHWDHSLRRKLIRCQVARKRLTQPTRSSGAACAVQELQADLRSRQAHQASLQALWSQLQPDDAAEDCDEAQEKLHVTGTKLKQLRRKVGDDLRALQQRLLLQDPGSAEADTKTASSTRRESSPPRSFFSRLLRAAFPLQLLLLLLLLLPCLIPLSDSEPGCTLTNNFAWSFYPMLHYTNGPPPT</sequence>
<organism evidence="13 14">
    <name type="scientific">Poecilia reticulata</name>
    <name type="common">Guppy</name>
    <name type="synonym">Acanthophacelus reticulatus</name>
    <dbReference type="NCBI Taxonomy" id="8081"/>
    <lineage>
        <taxon>Eukaryota</taxon>
        <taxon>Metazoa</taxon>
        <taxon>Chordata</taxon>
        <taxon>Craniata</taxon>
        <taxon>Vertebrata</taxon>
        <taxon>Euteleostomi</taxon>
        <taxon>Actinopterygii</taxon>
        <taxon>Neopterygii</taxon>
        <taxon>Teleostei</taxon>
        <taxon>Neoteleostei</taxon>
        <taxon>Acanthomorphata</taxon>
        <taxon>Ovalentaria</taxon>
        <taxon>Atherinomorphae</taxon>
        <taxon>Cyprinodontiformes</taxon>
        <taxon>Poeciliidae</taxon>
        <taxon>Poeciliinae</taxon>
        <taxon>Poecilia</taxon>
    </lineage>
</organism>
<evidence type="ECO:0000256" key="8">
    <source>
        <dbReference type="ARBA" id="ARBA00046312"/>
    </source>
</evidence>
<dbReference type="GO" id="GO:0005640">
    <property type="term" value="C:nuclear outer membrane"/>
    <property type="evidence" value="ECO:0007669"/>
    <property type="project" value="UniProtKB-SubCell"/>
</dbReference>
<dbReference type="Pfam" id="PF10541">
    <property type="entry name" value="KASH"/>
    <property type="match status" value="1"/>
</dbReference>
<accession>A0A3P9PND3</accession>
<keyword evidence="14" id="KW-1185">Reference proteome</keyword>
<evidence type="ECO:0000256" key="10">
    <source>
        <dbReference type="SAM" id="Coils"/>
    </source>
</evidence>
<evidence type="ECO:0000259" key="12">
    <source>
        <dbReference type="PROSITE" id="PS51049"/>
    </source>
</evidence>
<feature type="compositionally biased region" description="Basic and acidic residues" evidence="11">
    <location>
        <begin position="461"/>
        <end position="471"/>
    </location>
</feature>
<dbReference type="GeneTree" id="ENSGT00940000154656"/>
<feature type="region of interest" description="Disordered" evidence="11">
    <location>
        <begin position="729"/>
        <end position="750"/>
    </location>
</feature>
<keyword evidence="10" id="KW-0175">Coiled coil</keyword>
<name>A0A3P9PND3_POERE</name>
<dbReference type="Gene3D" id="1.20.58.60">
    <property type="match status" value="3"/>
</dbReference>
<evidence type="ECO:0000256" key="11">
    <source>
        <dbReference type="SAM" id="MobiDB-lite"/>
    </source>
</evidence>
<proteinExistence type="inferred from homology"/>
<evidence type="ECO:0000256" key="3">
    <source>
        <dbReference type="ARBA" id="ARBA00022692"/>
    </source>
</evidence>
<keyword evidence="4" id="KW-0677">Repeat</keyword>
<dbReference type="PROSITE" id="PS51049">
    <property type="entry name" value="KASH"/>
    <property type="match status" value="1"/>
</dbReference>
<dbReference type="PANTHER" id="PTHR14514:SF4">
    <property type="entry name" value="NESPRIN-2"/>
    <property type="match status" value="1"/>
</dbReference>
<feature type="topological domain" description="Cytoplasmic" evidence="9">
    <location>
        <begin position="1"/>
        <end position="759"/>
    </location>
</feature>
<feature type="region of interest" description="Disordered" evidence="11">
    <location>
        <begin position="458"/>
        <end position="482"/>
    </location>
</feature>
<evidence type="ECO:0000256" key="1">
    <source>
        <dbReference type="ARBA" id="ARBA00008619"/>
    </source>
</evidence>
<feature type="compositionally biased region" description="Acidic residues" evidence="11">
    <location>
        <begin position="423"/>
        <end position="435"/>
    </location>
</feature>
<comment type="subcellular location">
    <subcellularLocation>
        <location evidence="8">Nucleus outer membrane</location>
        <topology evidence="8">Single-pass type IV membrane protein</topology>
    </subcellularLocation>
</comment>
<keyword evidence="6 9" id="KW-0472">Membrane</keyword>
<dbReference type="Proteomes" id="UP000242638">
    <property type="component" value="Unassembled WGS sequence"/>
</dbReference>
<protein>
    <recommendedName>
        <fullName evidence="12">KASH domain-containing protein</fullName>
    </recommendedName>
</protein>
<feature type="domain" description="KASH" evidence="12">
    <location>
        <begin position="751"/>
        <end position="810"/>
    </location>
</feature>
<dbReference type="AlphaFoldDB" id="A0A3P9PND3"/>
<reference evidence="13" key="3">
    <citation type="submission" date="2025-09" db="UniProtKB">
        <authorList>
            <consortium name="Ensembl"/>
        </authorList>
    </citation>
    <scope>IDENTIFICATION</scope>
    <source>
        <strain evidence="13">Guanapo</strain>
    </source>
</reference>
<feature type="region of interest" description="Disordered" evidence="11">
    <location>
        <begin position="383"/>
        <end position="435"/>
    </location>
</feature>
<dbReference type="FunFam" id="1.20.58.60:FF:000157">
    <property type="entry name" value="Nesprin-1 isoform 1"/>
    <property type="match status" value="1"/>
</dbReference>